<dbReference type="AlphaFoldDB" id="A0A381RS31"/>
<sequence length="43" mass="4940">MMMSRLRIARGLMVCPTDPITRLNTTLNNRYRSGVATSDNRKK</sequence>
<protein>
    <submittedName>
        <fullName evidence="1">Uncharacterized protein</fullName>
    </submittedName>
</protein>
<name>A0A381RS31_9ZZZZ</name>
<gene>
    <name evidence="1" type="ORF">METZ01_LOCUS45571</name>
</gene>
<proteinExistence type="predicted"/>
<organism evidence="1">
    <name type="scientific">marine metagenome</name>
    <dbReference type="NCBI Taxonomy" id="408172"/>
    <lineage>
        <taxon>unclassified sequences</taxon>
        <taxon>metagenomes</taxon>
        <taxon>ecological metagenomes</taxon>
    </lineage>
</organism>
<reference evidence="1" key="1">
    <citation type="submission" date="2018-05" db="EMBL/GenBank/DDBJ databases">
        <authorList>
            <person name="Lanie J.A."/>
            <person name="Ng W.-L."/>
            <person name="Kazmierczak K.M."/>
            <person name="Andrzejewski T.M."/>
            <person name="Davidsen T.M."/>
            <person name="Wayne K.J."/>
            <person name="Tettelin H."/>
            <person name="Glass J.I."/>
            <person name="Rusch D."/>
            <person name="Podicherti R."/>
            <person name="Tsui H.-C.T."/>
            <person name="Winkler M.E."/>
        </authorList>
    </citation>
    <scope>NUCLEOTIDE SEQUENCE</scope>
</reference>
<evidence type="ECO:0000313" key="1">
    <source>
        <dbReference type="EMBL" id="SUZ92717.1"/>
    </source>
</evidence>
<accession>A0A381RS31</accession>
<dbReference type="EMBL" id="UINC01002083">
    <property type="protein sequence ID" value="SUZ92717.1"/>
    <property type="molecule type" value="Genomic_DNA"/>
</dbReference>